<dbReference type="InterPro" id="IPR036188">
    <property type="entry name" value="FAD/NAD-bd_sf"/>
</dbReference>
<dbReference type="EMBL" id="LWCI01000158">
    <property type="protein sequence ID" value="KZS57723.1"/>
    <property type="molecule type" value="Genomic_DNA"/>
</dbReference>
<dbReference type="Proteomes" id="UP000077342">
    <property type="component" value="Unassembled WGS sequence"/>
</dbReference>
<evidence type="ECO:0000313" key="1">
    <source>
        <dbReference type="EMBL" id="KZS57723.1"/>
    </source>
</evidence>
<proteinExistence type="predicted"/>
<keyword evidence="2" id="KW-1185">Reference proteome</keyword>
<dbReference type="Gene3D" id="3.50.50.60">
    <property type="entry name" value="FAD/NAD(P)-binding domain"/>
    <property type="match status" value="1"/>
</dbReference>
<reference evidence="2" key="1">
    <citation type="submission" date="2016-04" db="EMBL/GenBank/DDBJ databases">
        <authorList>
            <person name="Strapagiel D."/>
            <person name="Borowka P."/>
            <person name="Marciniak B."/>
            <person name="Bakula Z."/>
            <person name="Van Ingen J."/>
            <person name="Safianowska A."/>
            <person name="Dziadek J."/>
            <person name="Jagielski T."/>
        </authorList>
    </citation>
    <scope>NUCLEOTIDE SEQUENCE [LARGE SCALE GENOMIC DNA]</scope>
    <source>
        <strain evidence="2">1010001458</strain>
    </source>
</reference>
<organism evidence="1 2">
    <name type="scientific">Mycobacterium ostraviense</name>
    <dbReference type="NCBI Taxonomy" id="2738409"/>
    <lineage>
        <taxon>Bacteria</taxon>
        <taxon>Bacillati</taxon>
        <taxon>Actinomycetota</taxon>
        <taxon>Actinomycetes</taxon>
        <taxon>Mycobacteriales</taxon>
        <taxon>Mycobacteriaceae</taxon>
        <taxon>Mycobacterium</taxon>
    </lineage>
</organism>
<protein>
    <recommendedName>
        <fullName evidence="3">NAD(P)/FAD-dependent oxidoreductase</fullName>
    </recommendedName>
</protein>
<accession>A0A163VUU1</accession>
<sequence length="489" mass="53826">MNGPTRGPTREPAAAIETDYLVVGAGAMGIAFTDTLLAESEARMVIVDRAHQPGGHWTTAYPFVRLHQPSAYYGVNSRALGNNTIDAVGWNQGLNELASVGEICAYFDAVMQQQFLPSGRVEYFPMSDYLGDGRFRTLGGAEYRVTVRRRIVDATYLQAVVPSMRPAPYPVAPGIDCIAPNDLPKFRARDRYVVVGAGKTGMDVCLWLLRNGVTPERLTWIMPRDAWLIDRATLQPGPTFIKKFRDSYGATLDAIGNATSVQDLFDRLEAAGTLLRLNPTVRPTMYRCATVSQPEYDQLRRIDDVVRMGHVQRIEPTAIVLDGGSIASSPSALYIDCTADGAPQRPATPVFDGDHLTLQAVRGCQQVFSAAFTAHVELAYPDDAVKNELCVPIPHPDSDLDWLRLTHSDLRNFRRWLADAELTDWLGSARLNLLAELLPPLSHKPRVRERVVSMFQSRLNAASERLEKLLSDHGGDTAATVRSGRAAAP</sequence>
<comment type="caution">
    <text evidence="1">The sequence shown here is derived from an EMBL/GenBank/DDBJ whole genome shotgun (WGS) entry which is preliminary data.</text>
</comment>
<dbReference type="RefSeq" id="WP_075513068.1">
    <property type="nucleotide sequence ID" value="NZ_CP089224.1"/>
</dbReference>
<gene>
    <name evidence="1" type="ORF">A4G28_01560</name>
</gene>
<evidence type="ECO:0008006" key="3">
    <source>
        <dbReference type="Google" id="ProtNLM"/>
    </source>
</evidence>
<dbReference type="SUPFAM" id="SSF51905">
    <property type="entry name" value="FAD/NAD(P)-binding domain"/>
    <property type="match status" value="1"/>
</dbReference>
<name>A0A163VUU1_9MYCO</name>
<evidence type="ECO:0000313" key="2">
    <source>
        <dbReference type="Proteomes" id="UP000077342"/>
    </source>
</evidence>
<dbReference type="AlphaFoldDB" id="A0A163VUU1"/>